<dbReference type="EMBL" id="MPUH01000933">
    <property type="protein sequence ID" value="OMJ72063.1"/>
    <property type="molecule type" value="Genomic_DNA"/>
</dbReference>
<evidence type="ECO:0000313" key="2">
    <source>
        <dbReference type="EMBL" id="OMJ72063.1"/>
    </source>
</evidence>
<dbReference type="Proteomes" id="UP000187209">
    <property type="component" value="Unassembled WGS sequence"/>
</dbReference>
<protein>
    <submittedName>
        <fullName evidence="2">Uncharacterized protein</fullName>
    </submittedName>
</protein>
<dbReference type="OrthoDB" id="327429at2759"/>
<comment type="caution">
    <text evidence="2">The sequence shown here is derived from an EMBL/GenBank/DDBJ whole genome shotgun (WGS) entry which is preliminary data.</text>
</comment>
<sequence length="414" mass="49172">MKYTSFLQYKEYAQGFFKENSEAANEVKRVLRGAWKKVKGKVRKSSSFLENSYTLKEKKVIDKQSFIKRMREEHKKRWEKRRDELGKSVEKYISEERIKKEEQEKIKEMKEKEYKKKLIGMAEQRIKRKEAIRAKSERRMVQKQKKTYESIEGKYISLAQMNSYSPKTRIILNNSIKNLEKLENPKTKLFLIPNKPSDRDFSYIDYNKSFTPKIKNNKSYEKIRLSPIMQNIITRETLEKTEKAQKQEVIQSNIRRKNYYSKLVKELHQPKIDFAKQKELEVIKQRILVPVPRKLFTHSPNLRSKSLVLSSKSCNRKSTNSVEPLRPRPNYIEDMKNARKKLRSKLLEQSLNKEAFSEIEILEKSLEMDRLAKLHEIAAKSVSNNDWVDLIIFDEKANSLLLQSVQSKLALVRV</sequence>
<feature type="coiled-coil region" evidence="1">
    <location>
        <begin position="75"/>
        <end position="113"/>
    </location>
</feature>
<organism evidence="2 3">
    <name type="scientific">Stentor coeruleus</name>
    <dbReference type="NCBI Taxonomy" id="5963"/>
    <lineage>
        <taxon>Eukaryota</taxon>
        <taxon>Sar</taxon>
        <taxon>Alveolata</taxon>
        <taxon>Ciliophora</taxon>
        <taxon>Postciliodesmatophora</taxon>
        <taxon>Heterotrichea</taxon>
        <taxon>Heterotrichida</taxon>
        <taxon>Stentoridae</taxon>
        <taxon>Stentor</taxon>
    </lineage>
</organism>
<evidence type="ECO:0000256" key="1">
    <source>
        <dbReference type="SAM" id="Coils"/>
    </source>
</evidence>
<gene>
    <name evidence="2" type="ORF">SteCoe_29569</name>
</gene>
<reference evidence="2 3" key="1">
    <citation type="submission" date="2016-11" db="EMBL/GenBank/DDBJ databases">
        <title>The macronuclear genome of Stentor coeruleus: a giant cell with tiny introns.</title>
        <authorList>
            <person name="Slabodnick M."/>
            <person name="Ruby J.G."/>
            <person name="Reiff S.B."/>
            <person name="Swart E.C."/>
            <person name="Gosai S."/>
            <person name="Prabakaran S."/>
            <person name="Witkowska E."/>
            <person name="Larue G.E."/>
            <person name="Fisher S."/>
            <person name="Freeman R.M."/>
            <person name="Gunawardena J."/>
            <person name="Chu W."/>
            <person name="Stover N.A."/>
            <person name="Gregory B.D."/>
            <person name="Nowacki M."/>
            <person name="Derisi J."/>
            <person name="Roy S.W."/>
            <person name="Marshall W.F."/>
            <person name="Sood P."/>
        </authorList>
    </citation>
    <scope>NUCLEOTIDE SEQUENCE [LARGE SCALE GENOMIC DNA]</scope>
    <source>
        <strain evidence="2">WM001</strain>
    </source>
</reference>
<proteinExistence type="predicted"/>
<keyword evidence="3" id="KW-1185">Reference proteome</keyword>
<name>A0A1R2B5J4_9CILI</name>
<evidence type="ECO:0000313" key="3">
    <source>
        <dbReference type="Proteomes" id="UP000187209"/>
    </source>
</evidence>
<keyword evidence="1" id="KW-0175">Coiled coil</keyword>
<accession>A0A1R2B5J4</accession>
<dbReference type="AlphaFoldDB" id="A0A1R2B5J4"/>